<protein>
    <submittedName>
        <fullName evidence="2">Uncharacterized protein</fullName>
    </submittedName>
</protein>
<name>A0A0B7N2E6_9FUNG</name>
<dbReference type="OrthoDB" id="2286861at2759"/>
<evidence type="ECO:0000313" key="2">
    <source>
        <dbReference type="EMBL" id="CEP11562.1"/>
    </source>
</evidence>
<feature type="compositionally biased region" description="Polar residues" evidence="1">
    <location>
        <begin position="144"/>
        <end position="154"/>
    </location>
</feature>
<accession>A0A0B7N2E6</accession>
<dbReference type="AlphaFoldDB" id="A0A0B7N2E6"/>
<feature type="region of interest" description="Disordered" evidence="1">
    <location>
        <begin position="176"/>
        <end position="198"/>
    </location>
</feature>
<reference evidence="2 3" key="1">
    <citation type="submission" date="2014-09" db="EMBL/GenBank/DDBJ databases">
        <authorList>
            <person name="Ellenberger Sabrina"/>
        </authorList>
    </citation>
    <scope>NUCLEOTIDE SEQUENCE [LARGE SCALE GENOMIC DNA]</scope>
    <source>
        <strain evidence="2 3">CBS 412.66</strain>
    </source>
</reference>
<feature type="region of interest" description="Disordered" evidence="1">
    <location>
        <begin position="19"/>
        <end position="53"/>
    </location>
</feature>
<evidence type="ECO:0000256" key="1">
    <source>
        <dbReference type="SAM" id="MobiDB-lite"/>
    </source>
</evidence>
<evidence type="ECO:0000313" key="3">
    <source>
        <dbReference type="Proteomes" id="UP000054107"/>
    </source>
</evidence>
<feature type="region of interest" description="Disordered" evidence="1">
    <location>
        <begin position="108"/>
        <end position="154"/>
    </location>
</feature>
<keyword evidence="3" id="KW-1185">Reference proteome</keyword>
<proteinExistence type="predicted"/>
<dbReference type="EMBL" id="LN726514">
    <property type="protein sequence ID" value="CEP11562.1"/>
    <property type="molecule type" value="Genomic_DNA"/>
</dbReference>
<gene>
    <name evidence="2" type="primary">PARPA_05428.1 scaffold 18190</name>
</gene>
<sequence>MSPFRKSFHLDRDPVIVSENAATKKKKRQSLKIITGMDSQSSTSSITSSPSRVRQKISSFFRTSSPVVTTLKETFSVSSNLSHNSLHQGKRFSRVSFASVAEQSEDGTPTLMQSLGNNNSSVTLSSSSEASDHMPASPADGAATTANTFSHHNTNSKSILDPSFWQPVTSIESNMMSHPYHASSPPSPLPPPHKQQNQSSLAFQVYQILGSTLDEVDEEIEKSWEHSRDQLHQLLIIPETCERIY</sequence>
<feature type="compositionally biased region" description="Low complexity" evidence="1">
    <location>
        <begin position="39"/>
        <end position="51"/>
    </location>
</feature>
<feature type="compositionally biased region" description="Low complexity" evidence="1">
    <location>
        <begin position="114"/>
        <end position="129"/>
    </location>
</feature>
<organism evidence="2 3">
    <name type="scientific">Parasitella parasitica</name>
    <dbReference type="NCBI Taxonomy" id="35722"/>
    <lineage>
        <taxon>Eukaryota</taxon>
        <taxon>Fungi</taxon>
        <taxon>Fungi incertae sedis</taxon>
        <taxon>Mucoromycota</taxon>
        <taxon>Mucoromycotina</taxon>
        <taxon>Mucoromycetes</taxon>
        <taxon>Mucorales</taxon>
        <taxon>Mucorineae</taxon>
        <taxon>Mucoraceae</taxon>
        <taxon>Parasitella</taxon>
    </lineage>
</organism>
<dbReference type="Proteomes" id="UP000054107">
    <property type="component" value="Unassembled WGS sequence"/>
</dbReference>